<evidence type="ECO:0000259" key="7">
    <source>
        <dbReference type="PROSITE" id="PS50405"/>
    </source>
</evidence>
<feature type="domain" description="GST C-terminal" evidence="7">
    <location>
        <begin position="91"/>
        <end position="211"/>
    </location>
</feature>
<dbReference type="GO" id="GO:0006749">
    <property type="term" value="P:glutathione metabolic process"/>
    <property type="evidence" value="ECO:0007669"/>
    <property type="project" value="TreeGrafter"/>
</dbReference>
<dbReference type="InterPro" id="IPR050213">
    <property type="entry name" value="GST_superfamily"/>
</dbReference>
<evidence type="ECO:0000256" key="3">
    <source>
        <dbReference type="ARBA" id="ARBA00012452"/>
    </source>
</evidence>
<dbReference type="InterPro" id="IPR040079">
    <property type="entry name" value="Glutathione_S-Trfase"/>
</dbReference>
<dbReference type="EC" id="2.5.1.18" evidence="3"/>
<dbReference type="InterPro" id="IPR036282">
    <property type="entry name" value="Glutathione-S-Trfase_C_sf"/>
</dbReference>
<dbReference type="AlphaFoldDB" id="A0A7R9BVP8"/>
<dbReference type="Pfam" id="PF02798">
    <property type="entry name" value="GST_N"/>
    <property type="match status" value="1"/>
</dbReference>
<organism evidence="8">
    <name type="scientific">Notodromas monacha</name>
    <dbReference type="NCBI Taxonomy" id="399045"/>
    <lineage>
        <taxon>Eukaryota</taxon>
        <taxon>Metazoa</taxon>
        <taxon>Ecdysozoa</taxon>
        <taxon>Arthropoda</taxon>
        <taxon>Crustacea</taxon>
        <taxon>Oligostraca</taxon>
        <taxon>Ostracoda</taxon>
        <taxon>Podocopa</taxon>
        <taxon>Podocopida</taxon>
        <taxon>Cypridocopina</taxon>
        <taxon>Cypridoidea</taxon>
        <taxon>Cyprididae</taxon>
        <taxon>Notodromas</taxon>
    </lineage>
</organism>
<sequence length="235" mass="27417">MAPLLGYWLPRGYAQILRMIMAQGGAEWDEKVYELGDAPDFSRDQWLKDKADGLGLDFPNLPYYIDGDLKISQTMAIARHLARKYGLIADSEEANIRQDMVEYQLLDFRQALVNLGYREWTEENKQKYITEVLPTHLGLFSKFLGEREWITGEKVNFVDFFLYDVLDWNLYLVPDCLKDYANLDALVKRVEELPSIKAWMASDKYRSWPLFNKIAKWGTDPQDQYARLPALANKN</sequence>
<evidence type="ECO:0000313" key="8">
    <source>
        <dbReference type="EMBL" id="CAD7282510.1"/>
    </source>
</evidence>
<accession>A0A7R9BVP8</accession>
<dbReference type="InterPro" id="IPR004046">
    <property type="entry name" value="GST_C"/>
</dbReference>
<comment type="similarity">
    <text evidence="2">Belongs to the GST superfamily. Mu family.</text>
</comment>
<dbReference type="OrthoDB" id="4951845at2759"/>
<evidence type="ECO:0000256" key="1">
    <source>
        <dbReference type="ARBA" id="ARBA00003701"/>
    </source>
</evidence>
<dbReference type="SUPFAM" id="SSF47616">
    <property type="entry name" value="GST C-terminal domain-like"/>
    <property type="match status" value="1"/>
</dbReference>
<dbReference type="InterPro" id="IPR010987">
    <property type="entry name" value="Glutathione-S-Trfase_C-like"/>
</dbReference>
<evidence type="ECO:0000256" key="5">
    <source>
        <dbReference type="ARBA" id="ARBA00047960"/>
    </source>
</evidence>
<dbReference type="InterPro" id="IPR004045">
    <property type="entry name" value="Glutathione_S-Trfase_N"/>
</dbReference>
<dbReference type="GO" id="GO:0004364">
    <property type="term" value="F:glutathione transferase activity"/>
    <property type="evidence" value="ECO:0007669"/>
    <property type="project" value="UniProtKB-EC"/>
</dbReference>
<keyword evidence="9" id="KW-1185">Reference proteome</keyword>
<evidence type="ECO:0000313" key="9">
    <source>
        <dbReference type="Proteomes" id="UP000678499"/>
    </source>
</evidence>
<comment type="function">
    <text evidence="1">Conjugation of reduced glutathione to a wide number of exogenous and endogenous hydrophobic electrophiles.</text>
</comment>
<dbReference type="SFLD" id="SFLDG01205">
    <property type="entry name" value="AMPS.1"/>
    <property type="match status" value="1"/>
</dbReference>
<dbReference type="PRINTS" id="PR01267">
    <property type="entry name" value="GSTRNSFRASEM"/>
</dbReference>
<dbReference type="EMBL" id="OA885964">
    <property type="protein sequence ID" value="CAD7282510.1"/>
    <property type="molecule type" value="Genomic_DNA"/>
</dbReference>
<dbReference type="EMBL" id="CAJPEX010003927">
    <property type="protein sequence ID" value="CAG0922662.1"/>
    <property type="molecule type" value="Genomic_DNA"/>
</dbReference>
<dbReference type="PANTHER" id="PTHR11571:SF222">
    <property type="entry name" value="GLUTATHIONE TRANSFERASE"/>
    <property type="match status" value="1"/>
</dbReference>
<evidence type="ECO:0000256" key="4">
    <source>
        <dbReference type="ARBA" id="ARBA00022679"/>
    </source>
</evidence>
<protein>
    <recommendedName>
        <fullName evidence="3">glutathione transferase</fullName>
        <ecNumber evidence="3">2.5.1.18</ecNumber>
    </recommendedName>
</protein>
<feature type="domain" description="GST N-terminal" evidence="6">
    <location>
        <begin position="1"/>
        <end position="89"/>
    </location>
</feature>
<dbReference type="Pfam" id="PF14497">
    <property type="entry name" value="GST_C_3"/>
    <property type="match status" value="1"/>
</dbReference>
<proteinExistence type="inferred from homology"/>
<evidence type="ECO:0000259" key="6">
    <source>
        <dbReference type="PROSITE" id="PS50404"/>
    </source>
</evidence>
<dbReference type="SFLD" id="SFLDS00019">
    <property type="entry name" value="Glutathione_Transferase_(cytos"/>
    <property type="match status" value="1"/>
</dbReference>
<dbReference type="FunFam" id="1.20.1050.10:FF:000003">
    <property type="entry name" value="Glutathione S-transferase 2"/>
    <property type="match status" value="1"/>
</dbReference>
<dbReference type="Gene3D" id="1.20.1050.130">
    <property type="match status" value="1"/>
</dbReference>
<dbReference type="InterPro" id="IPR003081">
    <property type="entry name" value="GST_mu"/>
</dbReference>
<dbReference type="PROSITE" id="PS50405">
    <property type="entry name" value="GST_CTER"/>
    <property type="match status" value="1"/>
</dbReference>
<name>A0A7R9BVP8_9CRUS</name>
<dbReference type="InterPro" id="IPR036249">
    <property type="entry name" value="Thioredoxin-like_sf"/>
</dbReference>
<dbReference type="SFLD" id="SFLDG00363">
    <property type="entry name" value="AMPS_(cytGST):_Alpha-__Mu-__Pi"/>
    <property type="match status" value="1"/>
</dbReference>
<dbReference type="PANTHER" id="PTHR11571">
    <property type="entry name" value="GLUTATHIONE S-TRANSFERASE"/>
    <property type="match status" value="1"/>
</dbReference>
<dbReference type="SUPFAM" id="SSF52833">
    <property type="entry name" value="Thioredoxin-like"/>
    <property type="match status" value="1"/>
</dbReference>
<reference evidence="8" key="1">
    <citation type="submission" date="2020-11" db="EMBL/GenBank/DDBJ databases">
        <authorList>
            <person name="Tran Van P."/>
        </authorList>
    </citation>
    <scope>NUCLEOTIDE SEQUENCE</scope>
</reference>
<keyword evidence="4" id="KW-0808">Transferase</keyword>
<dbReference type="PROSITE" id="PS50404">
    <property type="entry name" value="GST_NTER"/>
    <property type="match status" value="1"/>
</dbReference>
<comment type="catalytic activity">
    <reaction evidence="5">
        <text>RX + glutathione = an S-substituted glutathione + a halide anion + H(+)</text>
        <dbReference type="Rhea" id="RHEA:16437"/>
        <dbReference type="ChEBI" id="CHEBI:15378"/>
        <dbReference type="ChEBI" id="CHEBI:16042"/>
        <dbReference type="ChEBI" id="CHEBI:17792"/>
        <dbReference type="ChEBI" id="CHEBI:57925"/>
        <dbReference type="ChEBI" id="CHEBI:90779"/>
        <dbReference type="EC" id="2.5.1.18"/>
    </reaction>
</comment>
<dbReference type="Proteomes" id="UP000678499">
    <property type="component" value="Unassembled WGS sequence"/>
</dbReference>
<evidence type="ECO:0000256" key="2">
    <source>
        <dbReference type="ARBA" id="ARBA00005861"/>
    </source>
</evidence>
<gene>
    <name evidence="8" type="ORF">NMOB1V02_LOCUS10134</name>
</gene>